<dbReference type="EMBL" id="JAKOGI010001972">
    <property type="protein sequence ID" value="KAJ8423395.1"/>
    <property type="molecule type" value="Genomic_DNA"/>
</dbReference>
<sequence>MNKTLLQYARLLIKMPLDSMFPDHIEFINDNGILRAIQRMNPQSEGTAHEQPKEIPGPDADPQLEGFTLVAKKDAARDTPEPVQAERRPGQQNNSFQIAWKPNIYNVELLEMTEQMIHCYVTQLHTSKKFYISFIYGLNHESQRHVLWQYLTEIAAHMNSAWCIIGDFNSVLYKEDRIGGEEIKDHEIKDFAECLEACEMNETRSTGAYYSWTNKTI</sequence>
<dbReference type="SUPFAM" id="SSF56219">
    <property type="entry name" value="DNase I-like"/>
    <property type="match status" value="1"/>
</dbReference>
<evidence type="ECO:0000313" key="2">
    <source>
        <dbReference type="EMBL" id="KAJ8423395.1"/>
    </source>
</evidence>
<accession>A0A9Q1JLW7</accession>
<dbReference type="OrthoDB" id="1932741at2759"/>
<comment type="caution">
    <text evidence="2">The sequence shown here is derived from an EMBL/GenBank/DDBJ whole genome shotgun (WGS) entry which is preliminary data.</text>
</comment>
<evidence type="ECO:0000256" key="1">
    <source>
        <dbReference type="SAM" id="MobiDB-lite"/>
    </source>
</evidence>
<name>A0A9Q1JLW7_9CARY</name>
<dbReference type="PANTHER" id="PTHR35218:SF9">
    <property type="entry name" value="ENDONUCLEASE_EXONUCLEASE_PHOSPHATASE DOMAIN-CONTAINING PROTEIN"/>
    <property type="match status" value="1"/>
</dbReference>
<protein>
    <submittedName>
        <fullName evidence="2">Uncharacterized protein</fullName>
    </submittedName>
</protein>
<dbReference type="Gene3D" id="3.60.10.10">
    <property type="entry name" value="Endonuclease/exonuclease/phosphatase"/>
    <property type="match status" value="1"/>
</dbReference>
<feature type="region of interest" description="Disordered" evidence="1">
    <location>
        <begin position="42"/>
        <end position="63"/>
    </location>
</feature>
<organism evidence="2 3">
    <name type="scientific">Carnegiea gigantea</name>
    <dbReference type="NCBI Taxonomy" id="171969"/>
    <lineage>
        <taxon>Eukaryota</taxon>
        <taxon>Viridiplantae</taxon>
        <taxon>Streptophyta</taxon>
        <taxon>Embryophyta</taxon>
        <taxon>Tracheophyta</taxon>
        <taxon>Spermatophyta</taxon>
        <taxon>Magnoliopsida</taxon>
        <taxon>eudicotyledons</taxon>
        <taxon>Gunneridae</taxon>
        <taxon>Pentapetalae</taxon>
        <taxon>Caryophyllales</taxon>
        <taxon>Cactineae</taxon>
        <taxon>Cactaceae</taxon>
        <taxon>Cactoideae</taxon>
        <taxon>Echinocereeae</taxon>
        <taxon>Carnegiea</taxon>
    </lineage>
</organism>
<dbReference type="PANTHER" id="PTHR35218">
    <property type="entry name" value="RNASE H DOMAIN-CONTAINING PROTEIN"/>
    <property type="match status" value="1"/>
</dbReference>
<gene>
    <name evidence="2" type="ORF">Cgig2_029230</name>
</gene>
<keyword evidence="3" id="KW-1185">Reference proteome</keyword>
<evidence type="ECO:0000313" key="3">
    <source>
        <dbReference type="Proteomes" id="UP001153076"/>
    </source>
</evidence>
<dbReference type="Proteomes" id="UP001153076">
    <property type="component" value="Unassembled WGS sequence"/>
</dbReference>
<proteinExistence type="predicted"/>
<dbReference type="AlphaFoldDB" id="A0A9Q1JLW7"/>
<dbReference type="InterPro" id="IPR036691">
    <property type="entry name" value="Endo/exonu/phosph_ase_sf"/>
</dbReference>
<reference evidence="2" key="1">
    <citation type="submission" date="2022-04" db="EMBL/GenBank/DDBJ databases">
        <title>Carnegiea gigantea Genome sequencing and assembly v2.</title>
        <authorList>
            <person name="Copetti D."/>
            <person name="Sanderson M.J."/>
            <person name="Burquez A."/>
            <person name="Wojciechowski M.F."/>
        </authorList>
    </citation>
    <scope>NUCLEOTIDE SEQUENCE</scope>
    <source>
        <strain evidence="2">SGP5-SGP5p</strain>
        <tissue evidence="2">Aerial part</tissue>
    </source>
</reference>